<protein>
    <submittedName>
        <fullName evidence="1">Intracellular distribution of mitochondria</fullName>
    </submittedName>
</protein>
<name>A0ACC1I0C6_9FUNG</name>
<keyword evidence="2" id="KW-1185">Reference proteome</keyword>
<evidence type="ECO:0000313" key="2">
    <source>
        <dbReference type="Proteomes" id="UP001150581"/>
    </source>
</evidence>
<organism evidence="1 2">
    <name type="scientific">Kickxella alabastrina</name>
    <dbReference type="NCBI Taxonomy" id="61397"/>
    <lineage>
        <taxon>Eukaryota</taxon>
        <taxon>Fungi</taxon>
        <taxon>Fungi incertae sedis</taxon>
        <taxon>Zoopagomycota</taxon>
        <taxon>Kickxellomycotina</taxon>
        <taxon>Kickxellomycetes</taxon>
        <taxon>Kickxellales</taxon>
        <taxon>Kickxellaceae</taxon>
        <taxon>Kickxella</taxon>
    </lineage>
</organism>
<comment type="caution">
    <text evidence="1">The sequence shown here is derived from an EMBL/GenBank/DDBJ whole genome shotgun (WGS) entry which is preliminary data.</text>
</comment>
<evidence type="ECO:0000313" key="1">
    <source>
        <dbReference type="EMBL" id="KAJ1878955.1"/>
    </source>
</evidence>
<feature type="non-terminal residue" evidence="1">
    <location>
        <position position="485"/>
    </location>
</feature>
<dbReference type="Proteomes" id="UP001150581">
    <property type="component" value="Unassembled WGS sequence"/>
</dbReference>
<dbReference type="EMBL" id="JANBPG010003825">
    <property type="protein sequence ID" value="KAJ1878955.1"/>
    <property type="molecule type" value="Genomic_DNA"/>
</dbReference>
<sequence length="485" mass="53035">DTTQIVYGSVDNGVTVGADAEFHQLLAPVAKALHFGEHVVADAEGAEFSLYTSSDVKGLTGTDGRKYMLDLYRMSPVDVGFLEAECTEAREGSSLPVYPHKLVLLRPELLDIFWETSVRKAVQEYAAEKAKRSEEAGKGEDAKKPEEGEPGTETAEAKKPEDAMADFDFSLEFTPDAFTHIQQKGSESGGSAEPPMHAAVRSASKFLREVGVPAFAHELASYTTSPLSGAALVTGMHQRGINMRYLGQIAALLPGDIEIVRNVRRLVIFEMISRATKHVVRRLFRATPAHLHGEVFALVANGLVGTRRCTDPTQLLSAEAHAVRELRELTPRVLAEEIRAQVALRFRFDLAADFVETLVGGSERILLREATLKVGAQLALRQYHFEKPQESAVQAEVLASLGLGHGKLTKVAKRQVRELIDAAMARQLVVEADDVLNFVAKTKVSTHNSSFADEAFEAGRMSLEQGQRTLGLELLLESLALHEQT</sequence>
<gene>
    <name evidence="1" type="primary">CLU1_3</name>
    <name evidence="1" type="ORF">LPJ66_011788</name>
</gene>
<proteinExistence type="predicted"/>
<accession>A0ACC1I0C6</accession>
<feature type="non-terminal residue" evidence="1">
    <location>
        <position position="1"/>
    </location>
</feature>
<reference evidence="1" key="1">
    <citation type="submission" date="2022-07" db="EMBL/GenBank/DDBJ databases">
        <title>Phylogenomic reconstructions and comparative analyses of Kickxellomycotina fungi.</title>
        <authorList>
            <person name="Reynolds N.K."/>
            <person name="Stajich J.E."/>
            <person name="Barry K."/>
            <person name="Grigoriev I.V."/>
            <person name="Crous P."/>
            <person name="Smith M.E."/>
        </authorList>
    </citation>
    <scope>NUCLEOTIDE SEQUENCE</scope>
    <source>
        <strain evidence="1">Benny 63K</strain>
    </source>
</reference>